<dbReference type="SMR" id="A0A6B9L8N9"/>
<protein>
    <submittedName>
        <fullName evidence="3">Venom protein family 2 protein 10</fullName>
    </submittedName>
</protein>
<dbReference type="InterPro" id="IPR031941">
    <property type="entry name" value="DUF4773"/>
</dbReference>
<evidence type="ECO:0000259" key="2">
    <source>
        <dbReference type="Pfam" id="PF15998"/>
    </source>
</evidence>
<organism evidence="3">
    <name type="scientific">Platymeris rhadamanthus</name>
    <name type="common">Red spot assassin bug</name>
    <dbReference type="NCBI Taxonomy" id="1134088"/>
    <lineage>
        <taxon>Eukaryota</taxon>
        <taxon>Metazoa</taxon>
        <taxon>Ecdysozoa</taxon>
        <taxon>Arthropoda</taxon>
        <taxon>Hexapoda</taxon>
        <taxon>Insecta</taxon>
        <taxon>Pterygota</taxon>
        <taxon>Neoptera</taxon>
        <taxon>Paraneoptera</taxon>
        <taxon>Hemiptera</taxon>
        <taxon>Heteroptera</taxon>
        <taxon>Panheteroptera</taxon>
        <taxon>Cimicomorpha</taxon>
        <taxon>Reduviidae</taxon>
        <taxon>Platymeris</taxon>
    </lineage>
</organism>
<sequence>MRLRITSLYFALSFVTYVHSFDVITFDHNQLKDFTKEELNVLEDAVKKQGKRFLSEFQASVECEGLECTMCIGFELAEVPHEICLNAGLIPEKLGAFIILTYDYDEIWSEEVHFNAICTGLPKPLNKVSICLEAYNVSFMALPNEAALCLRTELTLIFPLLSIDFNCIKYEKGKGIFFDWSIESESKALIDININGGSPKVSFNSPIPWELVKPLLDAIQLQRQKLVELQHDLTEKIKEDIKKGSWWDALISSIAAGSTMGMGIR</sequence>
<proteinExistence type="evidence at transcript level"/>
<name>A0A6B9L8N9_PLARH</name>
<accession>A0A6B9L8N9</accession>
<dbReference type="Pfam" id="PF15998">
    <property type="entry name" value="DUF4773"/>
    <property type="match status" value="1"/>
</dbReference>
<feature type="domain" description="DUF4773" evidence="2">
    <location>
        <begin position="62"/>
        <end position="171"/>
    </location>
</feature>
<feature type="chain" id="PRO_5025337160" evidence="1">
    <location>
        <begin position="21"/>
        <end position="265"/>
    </location>
</feature>
<reference evidence="3" key="1">
    <citation type="journal article" date="2019" name="Toxins">
        <title>Missiles of mass disruption: composition and glandular origin of venom used as a projectile defensive weapon by the assassin bug Platymeris rhadamanthus.</title>
        <authorList>
            <person name="Walker A.A."/>
            <person name="Robinson S.D."/>
            <person name="Undheim E.A.B."/>
            <person name="Jin J."/>
            <person name="Han X."/>
            <person name="Fry B.G."/>
            <person name="Vetter I."/>
            <person name="King G.F."/>
        </authorList>
    </citation>
    <scope>NUCLEOTIDE SEQUENCE</scope>
    <source>
        <tissue evidence="3">Venom glands</tissue>
    </source>
</reference>
<feature type="signal peptide" evidence="1">
    <location>
        <begin position="1"/>
        <end position="20"/>
    </location>
</feature>
<dbReference type="AlphaFoldDB" id="A0A6B9L8N9"/>
<evidence type="ECO:0000313" key="3">
    <source>
        <dbReference type="EMBL" id="QHB21473.1"/>
    </source>
</evidence>
<evidence type="ECO:0000256" key="1">
    <source>
        <dbReference type="SAM" id="SignalP"/>
    </source>
</evidence>
<keyword evidence="1" id="KW-0732">Signal</keyword>
<dbReference type="EMBL" id="MN208284">
    <property type="protein sequence ID" value="QHB21473.1"/>
    <property type="molecule type" value="mRNA"/>
</dbReference>